<dbReference type="SUPFAM" id="SSF64268">
    <property type="entry name" value="PX domain"/>
    <property type="match status" value="1"/>
</dbReference>
<dbReference type="GO" id="GO:0016176">
    <property type="term" value="F:superoxide-generating NADPH oxidase activator activity"/>
    <property type="evidence" value="ECO:0007669"/>
    <property type="project" value="TreeGrafter"/>
</dbReference>
<comment type="caution">
    <text evidence="2">The sequence shown here is derived from an EMBL/GenBank/DDBJ whole genome shotgun (WGS) entry which is preliminary data.</text>
</comment>
<dbReference type="GO" id="GO:0042554">
    <property type="term" value="P:superoxide anion generation"/>
    <property type="evidence" value="ECO:0007669"/>
    <property type="project" value="TreeGrafter"/>
</dbReference>
<evidence type="ECO:0000259" key="1">
    <source>
        <dbReference type="PROSITE" id="PS50195"/>
    </source>
</evidence>
<keyword evidence="2" id="KW-0223">Dioxygenase</keyword>
<dbReference type="InterPro" id="IPR001683">
    <property type="entry name" value="PX_dom"/>
</dbReference>
<gene>
    <name evidence="2" type="ORF">DR999_PMT23059</name>
</gene>
<dbReference type="PANTHER" id="PTHR15706:SF6">
    <property type="entry name" value="NEUTROPHIL CYTOSOL FACTOR 1-RELATED"/>
    <property type="match status" value="1"/>
</dbReference>
<protein>
    <submittedName>
        <fullName evidence="2">4-hydroxyphenylpyruvate dioxygenase</fullName>
    </submittedName>
</protein>
<dbReference type="Pfam" id="PF00787">
    <property type="entry name" value="PX"/>
    <property type="match status" value="1"/>
</dbReference>
<dbReference type="EMBL" id="QXTE01007685">
    <property type="protein sequence ID" value="TFJ95402.1"/>
    <property type="molecule type" value="Genomic_DNA"/>
</dbReference>
<dbReference type="InterPro" id="IPR036871">
    <property type="entry name" value="PX_dom_sf"/>
</dbReference>
<dbReference type="GO" id="GO:0005737">
    <property type="term" value="C:cytoplasm"/>
    <property type="evidence" value="ECO:0007669"/>
    <property type="project" value="TreeGrafter"/>
</dbReference>
<dbReference type="GO" id="GO:0045730">
    <property type="term" value="P:respiratory burst"/>
    <property type="evidence" value="ECO:0007669"/>
    <property type="project" value="TreeGrafter"/>
</dbReference>
<dbReference type="GO" id="GO:0051213">
    <property type="term" value="F:dioxygenase activity"/>
    <property type="evidence" value="ECO:0007669"/>
    <property type="project" value="UniProtKB-KW"/>
</dbReference>
<dbReference type="PANTHER" id="PTHR15706">
    <property type="entry name" value="SH3 MULTIPLE DOMAIN"/>
    <property type="match status" value="1"/>
</dbReference>
<name>A0A4D9DK71_9SAUR</name>
<sequence length="99" mass="11564">MFLVKWQDLTEKLVYRKFTEIYEFHKSLKEMFPIESGDINIENRIIPHLPGKQMYSAANLFKTGSWDEKGRQPPCNMSAYTQTPWSSVGMGPETFKTLQ</sequence>
<dbReference type="AlphaFoldDB" id="A0A4D9DK71"/>
<keyword evidence="2" id="KW-0670">Pyruvate</keyword>
<feature type="domain" description="PX" evidence="1">
    <location>
        <begin position="1"/>
        <end position="99"/>
    </location>
</feature>
<keyword evidence="3" id="KW-1185">Reference proteome</keyword>
<organism evidence="2 3">
    <name type="scientific">Platysternon megacephalum</name>
    <name type="common">big-headed turtle</name>
    <dbReference type="NCBI Taxonomy" id="55544"/>
    <lineage>
        <taxon>Eukaryota</taxon>
        <taxon>Metazoa</taxon>
        <taxon>Chordata</taxon>
        <taxon>Craniata</taxon>
        <taxon>Vertebrata</taxon>
        <taxon>Euteleostomi</taxon>
        <taxon>Archelosauria</taxon>
        <taxon>Testudinata</taxon>
        <taxon>Testudines</taxon>
        <taxon>Cryptodira</taxon>
        <taxon>Durocryptodira</taxon>
        <taxon>Testudinoidea</taxon>
        <taxon>Platysternidae</taxon>
        <taxon>Platysternon</taxon>
    </lineage>
</organism>
<evidence type="ECO:0000313" key="3">
    <source>
        <dbReference type="Proteomes" id="UP000297703"/>
    </source>
</evidence>
<dbReference type="InterPro" id="IPR051228">
    <property type="entry name" value="NADPH_Oxidase/PX-Domain"/>
</dbReference>
<dbReference type="GO" id="GO:0043020">
    <property type="term" value="C:NADPH oxidase complex"/>
    <property type="evidence" value="ECO:0007669"/>
    <property type="project" value="TreeGrafter"/>
</dbReference>
<reference evidence="2 3" key="2">
    <citation type="submission" date="2019-04" db="EMBL/GenBank/DDBJ databases">
        <title>The genome sequence of big-headed turtle.</title>
        <authorList>
            <person name="Gong S."/>
        </authorList>
    </citation>
    <scope>NUCLEOTIDE SEQUENCE [LARGE SCALE GENOMIC DNA]</scope>
    <source>
        <strain evidence="2">DO16091913</strain>
        <tissue evidence="2">Muscle</tissue>
    </source>
</reference>
<dbReference type="PROSITE" id="PS50195">
    <property type="entry name" value="PX"/>
    <property type="match status" value="1"/>
</dbReference>
<dbReference type="Gene3D" id="3.30.1520.10">
    <property type="entry name" value="Phox-like domain"/>
    <property type="match status" value="1"/>
</dbReference>
<keyword evidence="2" id="KW-0560">Oxidoreductase</keyword>
<accession>A0A4D9DK71</accession>
<dbReference type="GO" id="GO:0035091">
    <property type="term" value="F:phosphatidylinositol binding"/>
    <property type="evidence" value="ECO:0007669"/>
    <property type="project" value="InterPro"/>
</dbReference>
<reference evidence="2 3" key="1">
    <citation type="submission" date="2019-04" db="EMBL/GenBank/DDBJ databases">
        <title>Draft genome of the big-headed turtle Platysternon megacephalum.</title>
        <authorList>
            <person name="Gong S."/>
        </authorList>
    </citation>
    <scope>NUCLEOTIDE SEQUENCE [LARGE SCALE GENOMIC DNA]</scope>
    <source>
        <strain evidence="2">DO16091913</strain>
        <tissue evidence="2">Muscle</tissue>
    </source>
</reference>
<evidence type="ECO:0000313" key="2">
    <source>
        <dbReference type="EMBL" id="TFJ95402.1"/>
    </source>
</evidence>
<dbReference type="OrthoDB" id="10255964at2759"/>
<dbReference type="Proteomes" id="UP000297703">
    <property type="component" value="Unassembled WGS sequence"/>
</dbReference>
<dbReference type="STRING" id="55544.A0A4D9DK71"/>
<proteinExistence type="predicted"/>